<name>A0A8B8AJS7_CRAVI</name>
<feature type="signal peptide" evidence="3">
    <location>
        <begin position="1"/>
        <end position="23"/>
    </location>
</feature>
<dbReference type="SUPFAM" id="SSF49842">
    <property type="entry name" value="TNF-like"/>
    <property type="match status" value="1"/>
</dbReference>
<dbReference type="PANTHER" id="PTHR15427">
    <property type="entry name" value="EMILIN ELASTIN MICROFIBRIL INTERFACE-LOCATED PROTEIN ELASTIN MICROFIBRIL INTERFACER"/>
    <property type="match status" value="1"/>
</dbReference>
<dbReference type="InterPro" id="IPR001073">
    <property type="entry name" value="C1q_dom"/>
</dbReference>
<evidence type="ECO:0000256" key="2">
    <source>
        <dbReference type="ARBA" id="ARBA00022525"/>
    </source>
</evidence>
<dbReference type="InterPro" id="IPR050392">
    <property type="entry name" value="Collagen/C1q_domain"/>
</dbReference>
<dbReference type="GeneID" id="111102407"/>
<organism evidence="5 6">
    <name type="scientific">Crassostrea virginica</name>
    <name type="common">Eastern oyster</name>
    <dbReference type="NCBI Taxonomy" id="6565"/>
    <lineage>
        <taxon>Eukaryota</taxon>
        <taxon>Metazoa</taxon>
        <taxon>Spiralia</taxon>
        <taxon>Lophotrochozoa</taxon>
        <taxon>Mollusca</taxon>
        <taxon>Bivalvia</taxon>
        <taxon>Autobranchia</taxon>
        <taxon>Pteriomorphia</taxon>
        <taxon>Ostreida</taxon>
        <taxon>Ostreoidea</taxon>
        <taxon>Ostreidae</taxon>
        <taxon>Crassostrea</taxon>
    </lineage>
</organism>
<evidence type="ECO:0000256" key="3">
    <source>
        <dbReference type="SAM" id="SignalP"/>
    </source>
</evidence>
<dbReference type="KEGG" id="cvn:111102407"/>
<comment type="subcellular location">
    <subcellularLocation>
        <location evidence="1">Secreted</location>
    </subcellularLocation>
</comment>
<keyword evidence="2" id="KW-0964">Secreted</keyword>
<keyword evidence="3" id="KW-0732">Signal</keyword>
<gene>
    <name evidence="6" type="primary">LOC111102407</name>
</gene>
<feature type="domain" description="C1q" evidence="4">
    <location>
        <begin position="99"/>
        <end position="226"/>
    </location>
</feature>
<evidence type="ECO:0000313" key="5">
    <source>
        <dbReference type="Proteomes" id="UP000694844"/>
    </source>
</evidence>
<proteinExistence type="predicted"/>
<reference evidence="6" key="1">
    <citation type="submission" date="2025-08" db="UniProtKB">
        <authorList>
            <consortium name="RefSeq"/>
        </authorList>
    </citation>
    <scope>IDENTIFICATION</scope>
    <source>
        <tissue evidence="6">Whole sample</tissue>
    </source>
</reference>
<evidence type="ECO:0000256" key="1">
    <source>
        <dbReference type="ARBA" id="ARBA00004613"/>
    </source>
</evidence>
<keyword evidence="5" id="KW-1185">Reference proteome</keyword>
<dbReference type="AlphaFoldDB" id="A0A8B8AJS7"/>
<sequence>MKQLFKIVWFVAVSFMIGGKVSAYSLADRSDVSNSSEEYGYYNIYDKIDSMQKAFQTLETNVQRKNNILRQVLQSITEMDDSIEMSDQSSQGTTTIQPMQNKATGVGFTTKLESETYMSSSSIIRGSPILYNGGNAYNGTVFTCPSPGLYLFHVSLITSTKETGIWIYKNSQQLTFAYANTAKSDFHCSSVSAAIWLDAGDQVYLRPHKSSLQVDPYSVFTGVKVN</sequence>
<accession>A0A8B8AJS7</accession>
<dbReference type="Pfam" id="PF00386">
    <property type="entry name" value="C1q"/>
    <property type="match status" value="1"/>
</dbReference>
<dbReference type="GO" id="GO:0005581">
    <property type="term" value="C:collagen trimer"/>
    <property type="evidence" value="ECO:0007669"/>
    <property type="project" value="UniProtKB-KW"/>
</dbReference>
<dbReference type="SMART" id="SM00110">
    <property type="entry name" value="C1Q"/>
    <property type="match status" value="1"/>
</dbReference>
<feature type="chain" id="PRO_5034340423" evidence="3">
    <location>
        <begin position="24"/>
        <end position="226"/>
    </location>
</feature>
<dbReference type="Gene3D" id="2.60.120.40">
    <property type="match status" value="1"/>
</dbReference>
<dbReference type="PRINTS" id="PR00007">
    <property type="entry name" value="COMPLEMNTC1Q"/>
</dbReference>
<dbReference type="PANTHER" id="PTHR15427:SF33">
    <property type="entry name" value="COLLAGEN IV NC1 DOMAIN-CONTAINING PROTEIN"/>
    <property type="match status" value="1"/>
</dbReference>
<evidence type="ECO:0000259" key="4">
    <source>
        <dbReference type="SMART" id="SM00110"/>
    </source>
</evidence>
<dbReference type="OrthoDB" id="10071402at2759"/>
<dbReference type="InterPro" id="IPR008983">
    <property type="entry name" value="Tumour_necrosis_fac-like_dom"/>
</dbReference>
<dbReference type="Proteomes" id="UP000694844">
    <property type="component" value="Chromosome 7"/>
</dbReference>
<evidence type="ECO:0000313" key="6">
    <source>
        <dbReference type="RefSeq" id="XP_022290823.1"/>
    </source>
</evidence>
<protein>
    <submittedName>
        <fullName evidence="6">Uncharacterized protein LOC111102407</fullName>
    </submittedName>
</protein>
<dbReference type="RefSeq" id="XP_022290823.1">
    <property type="nucleotide sequence ID" value="XM_022435115.1"/>
</dbReference>